<dbReference type="Proteomes" id="UP000000442">
    <property type="component" value="Chromosome"/>
</dbReference>
<name>C0QHJ1_DESAH</name>
<evidence type="ECO:0000313" key="2">
    <source>
        <dbReference type="Proteomes" id="UP000000442"/>
    </source>
</evidence>
<organism evidence="1 2">
    <name type="scientific">Desulforapulum autotrophicum (strain ATCC 43914 / DSM 3382 / VKM B-1955 / HRM2)</name>
    <name type="common">Desulfobacterium autotrophicum</name>
    <dbReference type="NCBI Taxonomy" id="177437"/>
    <lineage>
        <taxon>Bacteria</taxon>
        <taxon>Pseudomonadati</taxon>
        <taxon>Thermodesulfobacteriota</taxon>
        <taxon>Desulfobacteria</taxon>
        <taxon>Desulfobacterales</taxon>
        <taxon>Desulfobacteraceae</taxon>
        <taxon>Desulforapulum</taxon>
    </lineage>
</organism>
<dbReference type="eggNOG" id="COG3747">
    <property type="taxonomic scope" value="Bacteria"/>
</dbReference>
<protein>
    <submittedName>
        <fullName evidence="1">Uncharacterized protein</fullName>
    </submittedName>
</protein>
<dbReference type="STRING" id="177437.HRM2_48010"/>
<dbReference type="OrthoDB" id="7595322at2"/>
<accession>C0QHJ1</accession>
<dbReference type="AlphaFoldDB" id="C0QHJ1"/>
<dbReference type="HOGENOM" id="CLU_2205772_0_0_7"/>
<sequence>MKKKSEAIEAPAHLSESAESIWLEYAGTIIKSPARLALFQSGLEAMDRAKQARQLVAKEGMIQKTERSGVSHAHPGLKIEKESQAAMLKAFKLLGIQHDHIWSGSIY</sequence>
<dbReference type="RefSeq" id="WP_015906560.1">
    <property type="nucleotide sequence ID" value="NC_012108.1"/>
</dbReference>
<dbReference type="EMBL" id="CP001087">
    <property type="protein sequence ID" value="ACN17850.1"/>
    <property type="molecule type" value="Genomic_DNA"/>
</dbReference>
<reference evidence="1 2" key="1">
    <citation type="journal article" date="2009" name="Environ. Microbiol.">
        <title>Genome sequence of Desulfobacterium autotrophicum HRM2, a marine sulfate reducer oxidizing organic carbon completely to carbon dioxide.</title>
        <authorList>
            <person name="Strittmatter A.W."/>
            <person name="Liesegang H."/>
            <person name="Rabus R."/>
            <person name="Decker I."/>
            <person name="Amann J."/>
            <person name="Andres S."/>
            <person name="Henne A."/>
            <person name="Fricke W.F."/>
            <person name="Martinez-Arias R."/>
            <person name="Bartels D."/>
            <person name="Goesmann A."/>
            <person name="Krause L."/>
            <person name="Puehler A."/>
            <person name="Klenk H.P."/>
            <person name="Richter M."/>
            <person name="Schuler M."/>
            <person name="Gloeckner F.O."/>
            <person name="Meyerdierks A."/>
            <person name="Gottschalk G."/>
            <person name="Amann R."/>
        </authorList>
    </citation>
    <scope>NUCLEOTIDE SEQUENCE [LARGE SCALE GENOMIC DNA]</scope>
    <source>
        <strain evidence="2">ATCC 43914 / DSM 3382 / HRM2</strain>
    </source>
</reference>
<evidence type="ECO:0000313" key="1">
    <source>
        <dbReference type="EMBL" id="ACN17850.1"/>
    </source>
</evidence>
<proteinExistence type="predicted"/>
<dbReference type="KEGG" id="dat:HRM2_48010"/>
<gene>
    <name evidence="1" type="ordered locus">HRM2_48010</name>
</gene>
<keyword evidence="2" id="KW-1185">Reference proteome</keyword>